<sequence length="481" mass="55165">MNTVPTLTQAQIIQAIYDVLNEHMMIPQIDAFHPEAKLNQDLYLDSVLVLELILNLETELGLDIPDDALTKDDFETVANLADFLLTKKHQDNAVTATSETPLGITETPAEATPDASSDEAEEELDIKVHCFVSCICDILKPSPLVDHRPFYFGVWDADIVINDQHQLDYHSDTINHDNFRHWYKALYSVDVEPWYDPSQSKDANINTLLSLLDSKSDHQRVMVMIDMYRLPERENKFNQNPFPHYVMLETTEDPNEWLMLDPDFRWEGRLPKDKILHAIASPAVAGGYHFDSRQIQATSDEAIRDYFIDSLIPDHNPMTDAVRAVVTHHQQQDQFAQLPDALKQLPVLAIRKYAYEHGLAYFYLALGYDLDAEQDNEFEDLCVIIEQLVESYKLVQYRAMKLAKADSLGDQKQPLLDEIQTILDEQDAREFQVKTRLNELFNDWHQRTFNVDTVHIDTVNVDSQTGHAVSVNMDQPEAVPA</sequence>
<dbReference type="EMBL" id="BSNM01000016">
    <property type="protein sequence ID" value="GLQ32865.1"/>
    <property type="molecule type" value="Genomic_DNA"/>
</dbReference>
<feature type="region of interest" description="Disordered" evidence="1">
    <location>
        <begin position="96"/>
        <end position="119"/>
    </location>
</feature>
<name>A0AA37SBF0_9GAMM</name>
<evidence type="ECO:0000313" key="4">
    <source>
        <dbReference type="Proteomes" id="UP001161389"/>
    </source>
</evidence>
<dbReference type="Proteomes" id="UP001161389">
    <property type="component" value="Unassembled WGS sequence"/>
</dbReference>
<dbReference type="InterPro" id="IPR009081">
    <property type="entry name" value="PP-bd_ACP"/>
</dbReference>
<protein>
    <recommendedName>
        <fullName evidence="2">Carrier domain-containing protein</fullName>
    </recommendedName>
</protein>
<organism evidence="3 4">
    <name type="scientific">Litoribrevibacter albus</name>
    <dbReference type="NCBI Taxonomy" id="1473156"/>
    <lineage>
        <taxon>Bacteria</taxon>
        <taxon>Pseudomonadati</taxon>
        <taxon>Pseudomonadota</taxon>
        <taxon>Gammaproteobacteria</taxon>
        <taxon>Oceanospirillales</taxon>
        <taxon>Oceanospirillaceae</taxon>
        <taxon>Litoribrevibacter</taxon>
    </lineage>
</organism>
<comment type="caution">
    <text evidence="3">The sequence shown here is derived from an EMBL/GenBank/DDBJ whole genome shotgun (WGS) entry which is preliminary data.</text>
</comment>
<dbReference type="AlphaFoldDB" id="A0AA37SBF0"/>
<proteinExistence type="predicted"/>
<feature type="domain" description="Carrier" evidence="2">
    <location>
        <begin position="10"/>
        <end position="88"/>
    </location>
</feature>
<dbReference type="SUPFAM" id="SSF47336">
    <property type="entry name" value="ACP-like"/>
    <property type="match status" value="1"/>
</dbReference>
<dbReference type="InterPro" id="IPR036736">
    <property type="entry name" value="ACP-like_sf"/>
</dbReference>
<dbReference type="Pfam" id="PF00550">
    <property type="entry name" value="PP-binding"/>
    <property type="match status" value="1"/>
</dbReference>
<dbReference type="PROSITE" id="PS50075">
    <property type="entry name" value="CARRIER"/>
    <property type="match status" value="1"/>
</dbReference>
<dbReference type="Gene3D" id="1.10.1200.10">
    <property type="entry name" value="ACP-like"/>
    <property type="match status" value="1"/>
</dbReference>
<gene>
    <name evidence="3" type="ORF">GCM10007876_33440</name>
</gene>
<dbReference type="Pfam" id="PF19468">
    <property type="entry name" value="DUF6005"/>
    <property type="match status" value="1"/>
</dbReference>
<reference evidence="3" key="2">
    <citation type="submission" date="2023-01" db="EMBL/GenBank/DDBJ databases">
        <title>Draft genome sequence of Litoribrevibacter albus strain NBRC 110071.</title>
        <authorList>
            <person name="Sun Q."/>
            <person name="Mori K."/>
        </authorList>
    </citation>
    <scope>NUCLEOTIDE SEQUENCE</scope>
    <source>
        <strain evidence="3">NBRC 110071</strain>
    </source>
</reference>
<keyword evidence="4" id="KW-1185">Reference proteome</keyword>
<evidence type="ECO:0000256" key="1">
    <source>
        <dbReference type="SAM" id="MobiDB-lite"/>
    </source>
</evidence>
<reference evidence="3" key="1">
    <citation type="journal article" date="2014" name="Int. J. Syst. Evol. Microbiol.">
        <title>Complete genome sequence of Corynebacterium casei LMG S-19264T (=DSM 44701T), isolated from a smear-ripened cheese.</title>
        <authorList>
            <consortium name="US DOE Joint Genome Institute (JGI-PGF)"/>
            <person name="Walter F."/>
            <person name="Albersmeier A."/>
            <person name="Kalinowski J."/>
            <person name="Ruckert C."/>
        </authorList>
    </citation>
    <scope>NUCLEOTIDE SEQUENCE</scope>
    <source>
        <strain evidence="3">NBRC 110071</strain>
    </source>
</reference>
<accession>A0AA37SBF0</accession>
<evidence type="ECO:0000259" key="2">
    <source>
        <dbReference type="PROSITE" id="PS50075"/>
    </source>
</evidence>
<dbReference type="InterPro" id="IPR046047">
    <property type="entry name" value="DUF6005"/>
</dbReference>
<dbReference type="RefSeq" id="WP_284383027.1">
    <property type="nucleotide sequence ID" value="NZ_BSNM01000016.1"/>
</dbReference>
<evidence type="ECO:0000313" key="3">
    <source>
        <dbReference type="EMBL" id="GLQ32865.1"/>
    </source>
</evidence>